<gene>
    <name evidence="1" type="ORF">FIESC28_03287</name>
</gene>
<dbReference type="GeneID" id="41992732"/>
<name>A0A366S3T6_9HYPO</name>
<organism evidence="1 2">
    <name type="scientific">Fusarium coffeatum</name>
    <dbReference type="NCBI Taxonomy" id="231269"/>
    <lineage>
        <taxon>Eukaryota</taxon>
        <taxon>Fungi</taxon>
        <taxon>Dikarya</taxon>
        <taxon>Ascomycota</taxon>
        <taxon>Pezizomycotina</taxon>
        <taxon>Sordariomycetes</taxon>
        <taxon>Hypocreomycetidae</taxon>
        <taxon>Hypocreales</taxon>
        <taxon>Nectriaceae</taxon>
        <taxon>Fusarium</taxon>
        <taxon>Fusarium incarnatum-equiseti species complex</taxon>
    </lineage>
</organism>
<keyword evidence="2" id="KW-1185">Reference proteome</keyword>
<dbReference type="AlphaFoldDB" id="A0A366S3T6"/>
<comment type="caution">
    <text evidence="1">The sequence shown here is derived from an EMBL/GenBank/DDBJ whole genome shotgun (WGS) entry which is preliminary data.</text>
</comment>
<protein>
    <submittedName>
        <fullName evidence="1">Uncharacterized protein</fullName>
    </submittedName>
</protein>
<dbReference type="EMBL" id="QKXC01000066">
    <property type="protein sequence ID" value="RBR23977.1"/>
    <property type="molecule type" value="Genomic_DNA"/>
</dbReference>
<evidence type="ECO:0000313" key="2">
    <source>
        <dbReference type="Proteomes" id="UP000253153"/>
    </source>
</evidence>
<proteinExistence type="predicted"/>
<evidence type="ECO:0000313" key="1">
    <source>
        <dbReference type="EMBL" id="RBR23977.1"/>
    </source>
</evidence>
<sequence>MTKSSKNNQTKPQAGSLAEAEKNIQFWNDYVILTVEIHLEQSNREKELAAQSNIKTGLEKLAIGIIGMDTYQRRTVQVGLGRSLDEELNRTVKKKVEAP</sequence>
<dbReference type="OrthoDB" id="10498851at2759"/>
<dbReference type="Proteomes" id="UP000253153">
    <property type="component" value="Unassembled WGS sequence"/>
</dbReference>
<dbReference type="RefSeq" id="XP_031018568.1">
    <property type="nucleotide sequence ID" value="XM_031157436.1"/>
</dbReference>
<accession>A0A366S3T6</accession>
<reference evidence="1 2" key="1">
    <citation type="submission" date="2018-06" db="EMBL/GenBank/DDBJ databases">
        <title>Fusarium incarnatum-equiseti species complex species 28.</title>
        <authorList>
            <person name="Gardiner D.M."/>
        </authorList>
    </citation>
    <scope>NUCLEOTIDE SEQUENCE [LARGE SCALE GENOMIC DNA]</scope>
    <source>
        <strain evidence="1 2">FIESC_28</strain>
    </source>
</reference>